<name>K1XJN1_9BACT</name>
<dbReference type="InterPro" id="IPR023210">
    <property type="entry name" value="NADP_OxRdtase_dom"/>
</dbReference>
<dbReference type="Pfam" id="PF00248">
    <property type="entry name" value="Aldo_ket_red"/>
    <property type="match status" value="1"/>
</dbReference>
<gene>
    <name evidence="2" type="ORF">ACD_80C00057G0004</name>
</gene>
<dbReference type="GO" id="GO:0016491">
    <property type="term" value="F:oxidoreductase activity"/>
    <property type="evidence" value="ECO:0007669"/>
    <property type="project" value="InterPro"/>
</dbReference>
<protein>
    <submittedName>
        <fullName evidence="2">Alcohol dehydrogenase related protein</fullName>
    </submittedName>
</protein>
<proteinExistence type="predicted"/>
<comment type="caution">
    <text evidence="2">The sequence shown here is derived from an EMBL/GenBank/DDBJ whole genome shotgun (WGS) entry which is preliminary data.</text>
</comment>
<feature type="domain" description="NADP-dependent oxidoreductase" evidence="1">
    <location>
        <begin position="34"/>
        <end position="272"/>
    </location>
</feature>
<dbReference type="InterPro" id="IPR036812">
    <property type="entry name" value="NAD(P)_OxRdtase_dom_sf"/>
</dbReference>
<dbReference type="SUPFAM" id="SSF51430">
    <property type="entry name" value="NAD(P)-linked oxidoreductase"/>
    <property type="match status" value="1"/>
</dbReference>
<evidence type="ECO:0000313" key="2">
    <source>
        <dbReference type="EMBL" id="EKD25436.1"/>
    </source>
</evidence>
<sequence>MLEIKDLHPLAIWTYWLWANRYESQSQDWSILFDDSKDMEALMYQHKNWQNYVETSFIYAWGQTMKFLWKFLKNIPRKSIYVSVKVENFVEKPEDIEQQLDTYLQIMWLDFVDEYKMHTPTVSKLWIQETYYHMKKLIEKWKVRYLWACNLSLDQLKILNNEFEIKTFEGLYNLECKINEDVGIIKYCQDNDIRFICYQPLRRNRIANNNHPFLRDLAKKYSKTQNQILLNRIIQSKKIWALVKTSDINIAKENLDSLNFTLDQEDINILNNFRDKRFDEIKVDRDNKDWISIWKYANQID</sequence>
<evidence type="ECO:0000259" key="1">
    <source>
        <dbReference type="Pfam" id="PF00248"/>
    </source>
</evidence>
<dbReference type="AlphaFoldDB" id="K1XJN1"/>
<dbReference type="InterPro" id="IPR020471">
    <property type="entry name" value="AKR"/>
</dbReference>
<accession>K1XJN1</accession>
<dbReference type="Gene3D" id="3.20.20.100">
    <property type="entry name" value="NADP-dependent oxidoreductase domain"/>
    <property type="match status" value="1"/>
</dbReference>
<dbReference type="PANTHER" id="PTHR43638:SF3">
    <property type="entry name" value="ALDEHYDE REDUCTASE"/>
    <property type="match status" value="1"/>
</dbReference>
<dbReference type="PRINTS" id="PR00069">
    <property type="entry name" value="ALDKETRDTASE"/>
</dbReference>
<dbReference type="PANTHER" id="PTHR43638">
    <property type="entry name" value="OXIDOREDUCTASE, ALDO/KETO REDUCTASE FAMILY PROTEIN"/>
    <property type="match status" value="1"/>
</dbReference>
<organism evidence="2">
    <name type="scientific">uncultured bacterium</name>
    <name type="common">gcode 4</name>
    <dbReference type="NCBI Taxonomy" id="1234023"/>
    <lineage>
        <taxon>Bacteria</taxon>
        <taxon>environmental samples</taxon>
    </lineage>
</organism>
<dbReference type="EMBL" id="AMFJ01036064">
    <property type="protein sequence ID" value="EKD25436.1"/>
    <property type="molecule type" value="Genomic_DNA"/>
</dbReference>
<reference evidence="2" key="1">
    <citation type="journal article" date="2012" name="Science">
        <title>Fermentation, hydrogen, and sulfur metabolism in multiple uncultivated bacterial phyla.</title>
        <authorList>
            <person name="Wrighton K.C."/>
            <person name="Thomas B.C."/>
            <person name="Sharon I."/>
            <person name="Miller C.S."/>
            <person name="Castelle C.J."/>
            <person name="VerBerkmoes N.C."/>
            <person name="Wilkins M.J."/>
            <person name="Hettich R.L."/>
            <person name="Lipton M.S."/>
            <person name="Williams K.H."/>
            <person name="Long P.E."/>
            <person name="Banfield J.F."/>
        </authorList>
    </citation>
    <scope>NUCLEOTIDE SEQUENCE [LARGE SCALE GENOMIC DNA]</scope>
</reference>